<evidence type="ECO:0000256" key="7">
    <source>
        <dbReference type="ARBA" id="ARBA00022827"/>
    </source>
</evidence>
<dbReference type="SUPFAM" id="SSF52425">
    <property type="entry name" value="Cryptochrome/photolyase, N-terminal domain"/>
    <property type="match status" value="1"/>
</dbReference>
<gene>
    <name evidence="14" type="ORF">MPAN_016580</name>
</gene>
<evidence type="ECO:0000256" key="9">
    <source>
        <dbReference type="ARBA" id="ARBA00023204"/>
    </source>
</evidence>
<dbReference type="InterPro" id="IPR036155">
    <property type="entry name" value="Crypto/Photolyase_N_sf"/>
</dbReference>
<evidence type="ECO:0000256" key="12">
    <source>
        <dbReference type="ARBA" id="ARBA00033999"/>
    </source>
</evidence>
<keyword evidence="8" id="KW-0238">DNA-binding</keyword>
<sequence length="458" mass="54520">MNKNRLLHLKDGKTNQNKKYVVYWMQQSQRVHYNHALNHAIKVANLYQLPLVCFFGLDDTYKDANERSYAFMLDGLKEVKEILTKLDITFVLRFGKPQEVVMDVLNDAQALIMDRAYLKIQRAWRKDLFHKLTDNEDLLIDMVDTDLIVPVHIASDKSEYGAYTIRPKIKRLYESFRDFKKLSIIDNKKLVDIISDDDLSNIDDLIQKMDIDHSVPKSSYYHGGYQAASHLFSTFIQEKSDHYPESSDPSTNYTSLMSMYLHFGQISSLELLERLYLALEQGQLKGETFDQYIEQLLIRRELAFNYVFYRQGYDVFETMTENWAYQSMNAHEFDHKDYLYDLETLESYQTHDIYFNAAMKQMVKTGYMHNYMRMYWAKKIIEWSPSFKKAYETTLYLNNKYFIDGRDPNSYAGVAWCFGKHDRAWTERKIFGKLRYMNDKGLERKFNIKQYVQDMDQL</sequence>
<proteinExistence type="inferred from homology"/>
<dbReference type="InterPro" id="IPR032673">
    <property type="entry name" value="DNA_photolyase_2_CS"/>
</dbReference>
<comment type="cofactor">
    <cofactor evidence="1">
        <name>FAD</name>
        <dbReference type="ChEBI" id="CHEBI:57692"/>
    </cofactor>
</comment>
<evidence type="ECO:0000256" key="11">
    <source>
        <dbReference type="ARBA" id="ARBA00031671"/>
    </source>
</evidence>
<evidence type="ECO:0000256" key="2">
    <source>
        <dbReference type="ARBA" id="ARBA00006409"/>
    </source>
</evidence>
<comment type="similarity">
    <text evidence="2">Belongs to the DNA photolyase class-2 family.</text>
</comment>
<dbReference type="Gene3D" id="3.40.50.620">
    <property type="entry name" value="HUPs"/>
    <property type="match status" value="1"/>
</dbReference>
<dbReference type="InterPro" id="IPR052219">
    <property type="entry name" value="Photolyase_Class-2"/>
</dbReference>
<dbReference type="SUPFAM" id="SSF48173">
    <property type="entry name" value="Cryptochrome/photolyase FAD-binding domain"/>
    <property type="match status" value="1"/>
</dbReference>
<dbReference type="PROSITE" id="PS01084">
    <property type="entry name" value="DNA_PHOTOLYASES_2_2"/>
    <property type="match status" value="1"/>
</dbReference>
<evidence type="ECO:0000259" key="13">
    <source>
        <dbReference type="PROSITE" id="PS51645"/>
    </source>
</evidence>
<dbReference type="GO" id="GO:0000719">
    <property type="term" value="P:photoreactive repair"/>
    <property type="evidence" value="ECO:0007669"/>
    <property type="project" value="TreeGrafter"/>
</dbReference>
<evidence type="ECO:0000256" key="10">
    <source>
        <dbReference type="ARBA" id="ARBA00023239"/>
    </source>
</evidence>
<evidence type="ECO:0000313" key="15">
    <source>
        <dbReference type="Proteomes" id="UP000620133"/>
    </source>
</evidence>
<dbReference type="GO" id="GO:0003677">
    <property type="term" value="F:DNA binding"/>
    <property type="evidence" value="ECO:0007669"/>
    <property type="project" value="UniProtKB-KW"/>
</dbReference>
<dbReference type="InterPro" id="IPR036134">
    <property type="entry name" value="Crypto/Photolyase_FAD-like_sf"/>
</dbReference>
<dbReference type="KEGG" id="manr:MPAN_016580"/>
<keyword evidence="5" id="KW-0285">Flavoprotein</keyword>
<dbReference type="Gene3D" id="1.25.40.80">
    <property type="match status" value="1"/>
</dbReference>
<dbReference type="Proteomes" id="UP000620133">
    <property type="component" value="Chromosome"/>
</dbReference>
<dbReference type="PROSITE" id="PS51645">
    <property type="entry name" value="PHR_CRY_ALPHA_BETA"/>
    <property type="match status" value="1"/>
</dbReference>
<protein>
    <recommendedName>
        <fullName evidence="4">Deoxyribodipyrimidine photo-lyase</fullName>
        <ecNumber evidence="3">4.1.99.3</ecNumber>
    </recommendedName>
    <alternativeName>
        <fullName evidence="11">DNA photolyase</fullName>
    </alternativeName>
</protein>
<dbReference type="PANTHER" id="PTHR10211:SF0">
    <property type="entry name" value="DEOXYRIBODIPYRIMIDINE PHOTO-LYASE"/>
    <property type="match status" value="1"/>
</dbReference>
<evidence type="ECO:0000313" key="14">
    <source>
        <dbReference type="EMBL" id="BCR36765.1"/>
    </source>
</evidence>
<evidence type="ECO:0000256" key="4">
    <source>
        <dbReference type="ARBA" id="ARBA00014046"/>
    </source>
</evidence>
<evidence type="ECO:0000256" key="6">
    <source>
        <dbReference type="ARBA" id="ARBA00022763"/>
    </source>
</evidence>
<dbReference type="Pfam" id="PF00875">
    <property type="entry name" value="DNA_photolyase"/>
    <property type="match status" value="1"/>
</dbReference>
<dbReference type="FunFam" id="1.10.579.10:FF:000002">
    <property type="entry name" value="Deoxyribodipyrimidine photolyase"/>
    <property type="match status" value="1"/>
</dbReference>
<dbReference type="InterPro" id="IPR006050">
    <property type="entry name" value="DNA_photolyase_N"/>
</dbReference>
<name>A0A7U9TI71_9MOLU</name>
<reference evidence="14" key="1">
    <citation type="submission" date="2021-01" db="EMBL/GenBank/DDBJ databases">
        <title>Draft genome sequence of Acholeplasmataceae bacterium strain Mahy22.</title>
        <authorList>
            <person name="Watanabe M."/>
            <person name="Kojima H."/>
            <person name="Fukui M."/>
        </authorList>
    </citation>
    <scope>NUCLEOTIDE SEQUENCE</scope>
    <source>
        <strain evidence="14">Mahy22</strain>
    </source>
</reference>
<accession>A0A7U9TI71</accession>
<evidence type="ECO:0000256" key="3">
    <source>
        <dbReference type="ARBA" id="ARBA00013149"/>
    </source>
</evidence>
<dbReference type="GO" id="GO:0003904">
    <property type="term" value="F:deoxyribodipyrimidine photo-lyase activity"/>
    <property type="evidence" value="ECO:0007669"/>
    <property type="project" value="UniProtKB-EC"/>
</dbReference>
<feature type="domain" description="Photolyase/cryptochrome alpha/beta" evidence="13">
    <location>
        <begin position="19"/>
        <end position="148"/>
    </location>
</feature>
<dbReference type="AlphaFoldDB" id="A0A7U9TI71"/>
<dbReference type="EC" id="4.1.99.3" evidence="3"/>
<dbReference type="RefSeq" id="WP_176239410.1">
    <property type="nucleotide sequence ID" value="NZ_AP024412.1"/>
</dbReference>
<dbReference type="InterPro" id="IPR014729">
    <property type="entry name" value="Rossmann-like_a/b/a_fold"/>
</dbReference>
<keyword evidence="7" id="KW-0274">FAD</keyword>
<evidence type="ECO:0000256" key="8">
    <source>
        <dbReference type="ARBA" id="ARBA00023125"/>
    </source>
</evidence>
<keyword evidence="10" id="KW-0456">Lyase</keyword>
<dbReference type="EMBL" id="AP024412">
    <property type="protein sequence ID" value="BCR36765.1"/>
    <property type="molecule type" value="Genomic_DNA"/>
</dbReference>
<keyword evidence="6" id="KW-0227">DNA damage</keyword>
<dbReference type="PANTHER" id="PTHR10211">
    <property type="entry name" value="DEOXYRIBODIPYRIMIDINE PHOTOLYASE"/>
    <property type="match status" value="1"/>
</dbReference>
<dbReference type="Gene3D" id="1.10.579.10">
    <property type="entry name" value="DNA Cyclobutane Dipyrimidine Photolyase, subunit A, domain 3"/>
    <property type="match status" value="1"/>
</dbReference>
<comment type="catalytic activity">
    <reaction evidence="12">
        <text>cyclobutadipyrimidine (in DNA) = 2 pyrimidine residues (in DNA).</text>
        <dbReference type="EC" id="4.1.99.3"/>
    </reaction>
</comment>
<organism evidence="14 15">
    <name type="scientific">Mariniplasma anaerobium</name>
    <dbReference type="NCBI Taxonomy" id="2735436"/>
    <lineage>
        <taxon>Bacteria</taxon>
        <taxon>Bacillati</taxon>
        <taxon>Mycoplasmatota</taxon>
        <taxon>Mollicutes</taxon>
        <taxon>Acholeplasmatales</taxon>
        <taxon>Acholeplasmataceae</taxon>
        <taxon>Mariniplasma</taxon>
    </lineage>
</organism>
<keyword evidence="9" id="KW-0234">DNA repair</keyword>
<evidence type="ECO:0000256" key="5">
    <source>
        <dbReference type="ARBA" id="ARBA00022630"/>
    </source>
</evidence>
<keyword evidence="15" id="KW-1185">Reference proteome</keyword>
<evidence type="ECO:0000256" key="1">
    <source>
        <dbReference type="ARBA" id="ARBA00001974"/>
    </source>
</evidence>